<reference evidence="2 3" key="1">
    <citation type="submission" date="2018-05" db="EMBL/GenBank/DDBJ databases">
        <title>Amnibacterium sp. M8JJ-5, whole genome shotgun sequence.</title>
        <authorList>
            <person name="Tuo L."/>
        </authorList>
    </citation>
    <scope>NUCLEOTIDE SEQUENCE [LARGE SCALE GENOMIC DNA]</scope>
    <source>
        <strain evidence="2 3">M8JJ-5</strain>
    </source>
</reference>
<sequence length="210" mass="21042">MTAPVPRKARRFDVRLLIGAVIVVASIVGVALVVGAFDRSVMVYQAARPLSVGHRLVSGDLALAEVRLGALESRYLRAEALPDDGAVVTRQVDAGELVPVASLGSDAGAGLSTVVVRVEAPVASGVRAGAAVDVWSSPRDEAGRFGPPSVIAADSSVVSVIDESGVGSISADTGVELLVPSDDVAELLSAIANGDAISLVPSGSPIGAAS</sequence>
<evidence type="ECO:0000313" key="2">
    <source>
        <dbReference type="EMBL" id="PVZ95940.1"/>
    </source>
</evidence>
<dbReference type="OrthoDB" id="5083100at2"/>
<proteinExistence type="predicted"/>
<keyword evidence="3" id="KW-1185">Reference proteome</keyword>
<dbReference type="Proteomes" id="UP000244893">
    <property type="component" value="Unassembled WGS sequence"/>
</dbReference>
<gene>
    <name evidence="2" type="ORF">DDQ50_05630</name>
</gene>
<feature type="transmembrane region" description="Helical" evidence="1">
    <location>
        <begin position="12"/>
        <end position="37"/>
    </location>
</feature>
<organism evidence="2 3">
    <name type="scientific">Amnibacterium flavum</name>
    <dbReference type="NCBI Taxonomy" id="2173173"/>
    <lineage>
        <taxon>Bacteria</taxon>
        <taxon>Bacillati</taxon>
        <taxon>Actinomycetota</taxon>
        <taxon>Actinomycetes</taxon>
        <taxon>Micrococcales</taxon>
        <taxon>Microbacteriaceae</taxon>
        <taxon>Amnibacterium</taxon>
    </lineage>
</organism>
<accession>A0A2V1HXD7</accession>
<keyword evidence="1" id="KW-1133">Transmembrane helix</keyword>
<evidence type="ECO:0000313" key="3">
    <source>
        <dbReference type="Proteomes" id="UP000244893"/>
    </source>
</evidence>
<dbReference type="AlphaFoldDB" id="A0A2V1HXD7"/>
<comment type="caution">
    <text evidence="2">The sequence shown here is derived from an EMBL/GenBank/DDBJ whole genome shotgun (WGS) entry which is preliminary data.</text>
</comment>
<dbReference type="RefSeq" id="WP_116755674.1">
    <property type="nucleotide sequence ID" value="NZ_JBHUEX010000001.1"/>
</dbReference>
<protein>
    <recommendedName>
        <fullName evidence="4">SAF domain-containing protein</fullName>
    </recommendedName>
</protein>
<dbReference type="EMBL" id="QEOP01000001">
    <property type="protein sequence ID" value="PVZ95940.1"/>
    <property type="molecule type" value="Genomic_DNA"/>
</dbReference>
<name>A0A2V1HXD7_9MICO</name>
<keyword evidence="1" id="KW-0812">Transmembrane</keyword>
<evidence type="ECO:0000256" key="1">
    <source>
        <dbReference type="SAM" id="Phobius"/>
    </source>
</evidence>
<keyword evidence="1" id="KW-0472">Membrane</keyword>
<evidence type="ECO:0008006" key="4">
    <source>
        <dbReference type="Google" id="ProtNLM"/>
    </source>
</evidence>